<gene>
    <name evidence="4" type="primary">blaR1_2</name>
    <name evidence="4" type="ORF">ERS852420_00322</name>
</gene>
<name>A0A173R5R1_9FIRM</name>
<feature type="transmembrane region" description="Helical" evidence="2">
    <location>
        <begin position="230"/>
        <end position="252"/>
    </location>
</feature>
<evidence type="ECO:0000259" key="3">
    <source>
        <dbReference type="Pfam" id="PF05569"/>
    </source>
</evidence>
<evidence type="ECO:0000256" key="1">
    <source>
        <dbReference type="SAM" id="MobiDB-lite"/>
    </source>
</evidence>
<dbReference type="InterPro" id="IPR008756">
    <property type="entry name" value="Peptidase_M56"/>
</dbReference>
<dbReference type="Pfam" id="PF05569">
    <property type="entry name" value="Peptidase_M56"/>
    <property type="match status" value="1"/>
</dbReference>
<proteinExistence type="predicted"/>
<feature type="region of interest" description="Disordered" evidence="1">
    <location>
        <begin position="342"/>
        <end position="364"/>
    </location>
</feature>
<feature type="transmembrane region" description="Helical" evidence="2">
    <location>
        <begin position="40"/>
        <end position="59"/>
    </location>
</feature>
<evidence type="ECO:0000256" key="2">
    <source>
        <dbReference type="SAM" id="Phobius"/>
    </source>
</evidence>
<feature type="domain" description="Peptidase M56" evidence="3">
    <location>
        <begin position="18"/>
        <end position="307"/>
    </location>
</feature>
<protein>
    <submittedName>
        <fullName evidence="4">Regulatory protein BlaR1</fullName>
    </submittedName>
</protein>
<organism evidence="4 5">
    <name type="scientific">Roseburia faecis</name>
    <dbReference type="NCBI Taxonomy" id="301302"/>
    <lineage>
        <taxon>Bacteria</taxon>
        <taxon>Bacillati</taxon>
        <taxon>Bacillota</taxon>
        <taxon>Clostridia</taxon>
        <taxon>Lachnospirales</taxon>
        <taxon>Lachnospiraceae</taxon>
        <taxon>Roseburia</taxon>
    </lineage>
</organism>
<dbReference type="CDD" id="cd07341">
    <property type="entry name" value="M56_BlaR1_MecR1_like"/>
    <property type="match status" value="1"/>
</dbReference>
<keyword evidence="2" id="KW-1133">Transmembrane helix</keyword>
<evidence type="ECO:0000313" key="5">
    <source>
        <dbReference type="Proteomes" id="UP000095495"/>
    </source>
</evidence>
<dbReference type="InterPro" id="IPR052173">
    <property type="entry name" value="Beta-lactam_resp_regulator"/>
</dbReference>
<reference evidence="4 5" key="1">
    <citation type="submission" date="2015-09" db="EMBL/GenBank/DDBJ databases">
        <authorList>
            <consortium name="Pathogen Informatics"/>
        </authorList>
    </citation>
    <scope>NUCLEOTIDE SEQUENCE [LARGE SCALE GENOMIC DNA]</scope>
    <source>
        <strain evidence="4 5">2789STDY5608863</strain>
    </source>
</reference>
<accession>A0A173R5R1</accession>
<dbReference type="Proteomes" id="UP000095495">
    <property type="component" value="Unassembled WGS sequence"/>
</dbReference>
<dbReference type="AlphaFoldDB" id="A0A173R5R1"/>
<feature type="transmembrane region" description="Helical" evidence="2">
    <location>
        <begin position="130"/>
        <end position="149"/>
    </location>
</feature>
<evidence type="ECO:0000313" key="4">
    <source>
        <dbReference type="EMBL" id="CUM73263.1"/>
    </source>
</evidence>
<keyword evidence="2" id="KW-0812">Transmembrane</keyword>
<dbReference type="PANTHER" id="PTHR34978:SF3">
    <property type="entry name" value="SLR0241 PROTEIN"/>
    <property type="match status" value="1"/>
</dbReference>
<feature type="transmembrane region" description="Helical" evidence="2">
    <location>
        <begin position="12"/>
        <end position="33"/>
    </location>
</feature>
<dbReference type="PANTHER" id="PTHR34978">
    <property type="entry name" value="POSSIBLE SENSOR-TRANSDUCER PROTEIN BLAR"/>
    <property type="match status" value="1"/>
</dbReference>
<feature type="compositionally biased region" description="Polar residues" evidence="1">
    <location>
        <begin position="342"/>
        <end position="363"/>
    </location>
</feature>
<feature type="transmembrane region" description="Helical" evidence="2">
    <location>
        <begin position="317"/>
        <end position="335"/>
    </location>
</feature>
<sequence>MMEKAGGIFLSFLQRNGMVAVVILAVLAVRILLRKCPKKYSYGLWCIVGVRMIFDLPIASRFSLFNLVRLVKRKSQLTKIVHHTGLSGMHAQPVTKQVTQAAAGSHVTDQATHTAAGLTAALTTSQKICALLFFVWLTGMLLFLAYGIYSYIKCRKMVQTAVLLTSAKQMAGSIRWKVKIWECDRIPSPFVLGIFRPQIYIPFRMEKKEQQYILAHESWHIRRYDPLWKMVAFVLLAVYWWNPFAWIAFFYMTRDMEMSCDEAVLAQFGNEIKQGYSASLLSFAMERHPYSFAPVAFGEGDAGRRIKNVLNFKKPHTWVAAIATLLIVIVAVSCLTNQKPSGTKAVNPTETVESTQKPIQENTVDAKTEQSIREWAQAFCDRDAAKIMKMTSEEAQADLEKAQLLWVDGDAPSFGWSSPWPWGSFGDSFGGTGKEMNGYWLHEINPEEQTAEILYYAETSDPHVSVWIENIHYTQKNGTFQITKEEINQFADSLDAKTDGISSVDEFDTAYAQGINDSQMDYRVNGMGKMLNKNMTAAGVLTEPTEAARQLLNLSSDEKLVSVKKDSESEDQTKVGLEITFLKSGEKRYICMIQPWGKDGIWIPAEGNETK</sequence>
<keyword evidence="2" id="KW-0472">Membrane</keyword>
<dbReference type="EMBL" id="CYXV01000001">
    <property type="protein sequence ID" value="CUM73263.1"/>
    <property type="molecule type" value="Genomic_DNA"/>
</dbReference>
<dbReference type="RefSeq" id="WP_055260907.1">
    <property type="nucleotide sequence ID" value="NZ_CYXV01000001.1"/>
</dbReference>